<dbReference type="Pfam" id="PF08268">
    <property type="entry name" value="FBA_3"/>
    <property type="match status" value="1"/>
</dbReference>
<gene>
    <name evidence="2" type="ORF">TAV2_LOCUS12991</name>
</gene>
<dbReference type="EMBL" id="OU466860">
    <property type="protein sequence ID" value="CAH2058109.1"/>
    <property type="molecule type" value="Genomic_DNA"/>
</dbReference>
<feature type="domain" description="F-box" evidence="1">
    <location>
        <begin position="47"/>
        <end position="87"/>
    </location>
</feature>
<dbReference type="PANTHER" id="PTHR31111">
    <property type="entry name" value="BNAA05G37150D PROTEIN-RELATED"/>
    <property type="match status" value="1"/>
</dbReference>
<dbReference type="InterPro" id="IPR017451">
    <property type="entry name" value="F-box-assoc_interact_dom"/>
</dbReference>
<dbReference type="PANTHER" id="PTHR31111:SF113">
    <property type="entry name" value="F-BOX ASSOCIATED UBIQUITINATION EFFECTOR FAMILY PROTEIN"/>
    <property type="match status" value="1"/>
</dbReference>
<dbReference type="SUPFAM" id="SSF50965">
    <property type="entry name" value="Galactose oxidase, central domain"/>
    <property type="match status" value="1"/>
</dbReference>
<evidence type="ECO:0000313" key="3">
    <source>
        <dbReference type="Proteomes" id="UP000836841"/>
    </source>
</evidence>
<keyword evidence="3" id="KW-1185">Reference proteome</keyword>
<name>A0AAU9S4H1_THLAR</name>
<dbReference type="SMART" id="SM00256">
    <property type="entry name" value="FBOX"/>
    <property type="match status" value="1"/>
</dbReference>
<dbReference type="AlphaFoldDB" id="A0AAU9S4H1"/>
<evidence type="ECO:0000313" key="2">
    <source>
        <dbReference type="EMBL" id="CAH2058109.1"/>
    </source>
</evidence>
<sequence>MMGSSSCNAADLLKEIFLLMYYKDVILRNPGPPKMRRTEEAQNSIYITQDIIKEIFLRLPLKSLAKFKTVSKEWRWILESKTFNDLHLSNQKSGKSRRKILAGYKCDCCDRPNLSPVAGDEEFVYLHCDTSRPSMSCDGLVCIPEPGWVNVLNPPTGELRRFPSGPDPVPCPIASLDRHVPELWFNYFPGNWAMGFGRDKVTGRYKVVRMCFDPVECDVLAVETGEWRKLRAPPPYEVQSGRRSACVNGSIYWLEVAFYVGYKILGFDLHTEEFHDVKSLPRPYLSTGTAQILNLDDRLAISITMQRQQKLEIWCMDSEEERWSKAYSICLAGVAPTEPGYVWWYTPVMVSEEGNVLISDNNKGLFKHYPQTNVTRRLASPSTCCVISPYLENLVRL</sequence>
<dbReference type="InterPro" id="IPR036047">
    <property type="entry name" value="F-box-like_dom_sf"/>
</dbReference>
<dbReference type="NCBIfam" id="TIGR01640">
    <property type="entry name" value="F_box_assoc_1"/>
    <property type="match status" value="1"/>
</dbReference>
<protein>
    <recommendedName>
        <fullName evidence="1">F-box domain-containing protein</fullName>
    </recommendedName>
</protein>
<accession>A0AAU9S4H1</accession>
<dbReference type="InterPro" id="IPR011043">
    <property type="entry name" value="Gal_Oxase/kelch_b-propeller"/>
</dbReference>
<dbReference type="Proteomes" id="UP000836841">
    <property type="component" value="Chromosome 4"/>
</dbReference>
<dbReference type="Pfam" id="PF00646">
    <property type="entry name" value="F-box"/>
    <property type="match status" value="1"/>
</dbReference>
<dbReference type="InterPro" id="IPR013187">
    <property type="entry name" value="F-box-assoc_dom_typ3"/>
</dbReference>
<reference evidence="2 3" key="1">
    <citation type="submission" date="2022-03" db="EMBL/GenBank/DDBJ databases">
        <authorList>
            <person name="Nunn A."/>
            <person name="Chopra R."/>
            <person name="Nunn A."/>
            <person name="Contreras Garrido A."/>
        </authorList>
    </citation>
    <scope>NUCLEOTIDE SEQUENCE [LARGE SCALE GENOMIC DNA]</scope>
</reference>
<dbReference type="SUPFAM" id="SSF81383">
    <property type="entry name" value="F-box domain"/>
    <property type="match status" value="1"/>
</dbReference>
<organism evidence="2 3">
    <name type="scientific">Thlaspi arvense</name>
    <name type="common">Field penny-cress</name>
    <dbReference type="NCBI Taxonomy" id="13288"/>
    <lineage>
        <taxon>Eukaryota</taxon>
        <taxon>Viridiplantae</taxon>
        <taxon>Streptophyta</taxon>
        <taxon>Embryophyta</taxon>
        <taxon>Tracheophyta</taxon>
        <taxon>Spermatophyta</taxon>
        <taxon>Magnoliopsida</taxon>
        <taxon>eudicotyledons</taxon>
        <taxon>Gunneridae</taxon>
        <taxon>Pentapetalae</taxon>
        <taxon>rosids</taxon>
        <taxon>malvids</taxon>
        <taxon>Brassicales</taxon>
        <taxon>Brassicaceae</taxon>
        <taxon>Thlaspideae</taxon>
        <taxon>Thlaspi</taxon>
    </lineage>
</organism>
<dbReference type="InterPro" id="IPR001810">
    <property type="entry name" value="F-box_dom"/>
</dbReference>
<proteinExistence type="predicted"/>
<evidence type="ECO:0000259" key="1">
    <source>
        <dbReference type="SMART" id="SM00256"/>
    </source>
</evidence>